<comment type="similarity">
    <text evidence="10 12">Belongs to the ApbE family.</text>
</comment>
<dbReference type="GO" id="GO:0016740">
    <property type="term" value="F:transferase activity"/>
    <property type="evidence" value="ECO:0007669"/>
    <property type="project" value="UniProtKB-UniRule"/>
</dbReference>
<reference evidence="14" key="1">
    <citation type="submission" date="2017-02" db="EMBL/GenBank/DDBJ databases">
        <authorList>
            <person name="Varghese N."/>
            <person name="Submissions S."/>
        </authorList>
    </citation>
    <scope>NUCLEOTIDE SEQUENCE [LARGE SCALE GENOMIC DNA]</scope>
    <source>
        <strain evidence="14">ATCC 35199</strain>
    </source>
</reference>
<accession>A0A1T5ASQ1</accession>
<dbReference type="EMBL" id="FUYN01000002">
    <property type="protein sequence ID" value="SKB37623.1"/>
    <property type="molecule type" value="Genomic_DNA"/>
</dbReference>
<dbReference type="EC" id="2.7.1.180" evidence="1 10"/>
<evidence type="ECO:0000256" key="12">
    <source>
        <dbReference type="RuleBase" id="RU363002"/>
    </source>
</evidence>
<evidence type="ECO:0000313" key="14">
    <source>
        <dbReference type="Proteomes" id="UP000243406"/>
    </source>
</evidence>
<evidence type="ECO:0000256" key="10">
    <source>
        <dbReference type="PIRNR" id="PIRNR006268"/>
    </source>
</evidence>
<keyword evidence="12 13" id="KW-0449">Lipoprotein</keyword>
<feature type="binding site" evidence="11">
    <location>
        <position position="176"/>
    </location>
    <ligand>
        <name>Mg(2+)</name>
        <dbReference type="ChEBI" id="CHEBI:18420"/>
    </ligand>
</feature>
<dbReference type="PANTHER" id="PTHR30040:SF2">
    <property type="entry name" value="FAD:PROTEIN FMN TRANSFERASE"/>
    <property type="match status" value="1"/>
</dbReference>
<evidence type="ECO:0000256" key="8">
    <source>
        <dbReference type="ARBA" id="ARBA00031306"/>
    </source>
</evidence>
<evidence type="ECO:0000256" key="9">
    <source>
        <dbReference type="ARBA" id="ARBA00048540"/>
    </source>
</evidence>
<organism evidence="13 14">
    <name type="scientific">Acetoanaerobium noterae</name>
    <dbReference type="NCBI Taxonomy" id="745369"/>
    <lineage>
        <taxon>Bacteria</taxon>
        <taxon>Bacillati</taxon>
        <taxon>Bacillota</taxon>
        <taxon>Clostridia</taxon>
        <taxon>Peptostreptococcales</taxon>
        <taxon>Filifactoraceae</taxon>
        <taxon>Acetoanaerobium</taxon>
    </lineage>
</organism>
<dbReference type="Gene3D" id="3.10.520.10">
    <property type="entry name" value="ApbE-like domains"/>
    <property type="match status" value="1"/>
</dbReference>
<feature type="chain" id="PRO_5039746151" description="FAD:protein FMN transferase" evidence="12">
    <location>
        <begin position="19"/>
        <end position="347"/>
    </location>
</feature>
<gene>
    <name evidence="13" type="ORF">SAMN02745120_1132</name>
</gene>
<feature type="binding site" evidence="11">
    <location>
        <position position="289"/>
    </location>
    <ligand>
        <name>Mg(2+)</name>
        <dbReference type="ChEBI" id="CHEBI:18420"/>
    </ligand>
</feature>
<dbReference type="GO" id="GO:0005886">
    <property type="term" value="C:plasma membrane"/>
    <property type="evidence" value="ECO:0007669"/>
    <property type="project" value="UniProtKB-SubCell"/>
</dbReference>
<keyword evidence="12" id="KW-0732">Signal</keyword>
<dbReference type="PANTHER" id="PTHR30040">
    <property type="entry name" value="THIAMINE BIOSYNTHESIS LIPOPROTEIN APBE"/>
    <property type="match status" value="1"/>
</dbReference>
<evidence type="ECO:0000256" key="2">
    <source>
        <dbReference type="ARBA" id="ARBA00016337"/>
    </source>
</evidence>
<evidence type="ECO:0000256" key="7">
    <source>
        <dbReference type="ARBA" id="ARBA00022842"/>
    </source>
</evidence>
<keyword evidence="6 10" id="KW-0274">FAD</keyword>
<keyword evidence="12" id="KW-1003">Cell membrane</keyword>
<evidence type="ECO:0000256" key="3">
    <source>
        <dbReference type="ARBA" id="ARBA00022630"/>
    </source>
</evidence>
<dbReference type="InterPro" id="IPR024932">
    <property type="entry name" value="ApbE"/>
</dbReference>
<evidence type="ECO:0000256" key="6">
    <source>
        <dbReference type="ARBA" id="ARBA00022827"/>
    </source>
</evidence>
<comment type="function">
    <text evidence="12">Flavin transferase that catalyzes the transfer of the FMN moiety of FAD and its covalent binding to the hydroxyl group of a threonine residue in a target flavoprotein.</text>
</comment>
<evidence type="ECO:0000313" key="13">
    <source>
        <dbReference type="EMBL" id="SKB37623.1"/>
    </source>
</evidence>
<keyword evidence="4 10" id="KW-0808">Transferase</keyword>
<comment type="cofactor">
    <cofactor evidence="11">
        <name>Mg(2+)</name>
        <dbReference type="ChEBI" id="CHEBI:18420"/>
    </cofactor>
    <cofactor evidence="11">
        <name>Mn(2+)</name>
        <dbReference type="ChEBI" id="CHEBI:29035"/>
    </cofactor>
    <text evidence="11">Magnesium. Can also use manganese.</text>
</comment>
<comment type="subcellular location">
    <subcellularLocation>
        <location evidence="12">Cell inner membrane</location>
        <topology evidence="12">Lipid-anchor</topology>
        <orientation evidence="12">Periplasmic side</orientation>
    </subcellularLocation>
</comment>
<dbReference type="GO" id="GO:0046872">
    <property type="term" value="F:metal ion binding"/>
    <property type="evidence" value="ECO:0007669"/>
    <property type="project" value="UniProtKB-UniRule"/>
</dbReference>
<feature type="signal peptide" evidence="12">
    <location>
        <begin position="1"/>
        <end position="18"/>
    </location>
</feature>
<dbReference type="InterPro" id="IPR003374">
    <property type="entry name" value="ApbE-like_sf"/>
</dbReference>
<evidence type="ECO:0000256" key="11">
    <source>
        <dbReference type="PIRSR" id="PIRSR006268-2"/>
    </source>
</evidence>
<keyword evidence="3 10" id="KW-0285">Flavoprotein</keyword>
<evidence type="ECO:0000256" key="5">
    <source>
        <dbReference type="ARBA" id="ARBA00022723"/>
    </source>
</evidence>
<feature type="binding site" evidence="11">
    <location>
        <position position="293"/>
    </location>
    <ligand>
        <name>Mg(2+)</name>
        <dbReference type="ChEBI" id="CHEBI:18420"/>
    </ligand>
</feature>
<proteinExistence type="inferred from homology"/>
<keyword evidence="12" id="KW-0472">Membrane</keyword>
<dbReference type="PIRSF" id="PIRSF006268">
    <property type="entry name" value="ApbE"/>
    <property type="match status" value="1"/>
</dbReference>
<dbReference type="SUPFAM" id="SSF143631">
    <property type="entry name" value="ApbE-like"/>
    <property type="match status" value="1"/>
</dbReference>
<dbReference type="RefSeq" id="WP_079589048.1">
    <property type="nucleotide sequence ID" value="NZ_FUYN01000002.1"/>
</dbReference>
<protein>
    <recommendedName>
        <fullName evidence="2 10">FAD:protein FMN transferase</fullName>
        <ecNumber evidence="1 10">2.7.1.180</ecNumber>
    </recommendedName>
    <alternativeName>
        <fullName evidence="8 10">Flavin transferase</fullName>
    </alternativeName>
</protein>
<keyword evidence="7 10" id="KW-0460">Magnesium</keyword>
<dbReference type="Pfam" id="PF02424">
    <property type="entry name" value="ApbE"/>
    <property type="match status" value="1"/>
</dbReference>
<keyword evidence="5 10" id="KW-0479">Metal-binding</keyword>
<evidence type="ECO:0000256" key="1">
    <source>
        <dbReference type="ARBA" id="ARBA00011955"/>
    </source>
</evidence>
<dbReference type="Proteomes" id="UP000243406">
    <property type="component" value="Unassembled WGS sequence"/>
</dbReference>
<name>A0A1T5ASQ1_9FIRM</name>
<dbReference type="OrthoDB" id="9778595at2"/>
<keyword evidence="12" id="KW-0997">Cell inner membrane</keyword>
<dbReference type="AlphaFoldDB" id="A0A1T5ASQ1"/>
<evidence type="ECO:0000256" key="4">
    <source>
        <dbReference type="ARBA" id="ARBA00022679"/>
    </source>
</evidence>
<sequence length="347" mass="38090">MKKRLFLFVLLFVFSILATGCQMKPEQKLISTGPNFFLNSVLDIKILDEGKDIEKINEEITMRVQSLENALTSKTSSSEVSKINQNAGIAPVSVSDETFLVISEGIKYSVLSHGSFDITVGPLANLWGIGTEAAKVPTEDELKNALSLVGYEKVVLDKNAKTVYLTEKGMALDVGAIAKGYVTDEINSTLAKYKVKSAIINLGGNIYARGDKNGSPFSIGIQNPYSEHGDYLGIYRDTDFSMVTSGTYERYFEQDGKKYHHILSTADGYPVENEIAAVTIISKNSMMADALSTSVFALGIEKGFELIDSLPDSDAIVITKDKKIILSKSMADSFELKNTEFTIEYRD</sequence>
<dbReference type="PROSITE" id="PS51257">
    <property type="entry name" value="PROKAR_LIPOPROTEIN"/>
    <property type="match status" value="1"/>
</dbReference>
<comment type="catalytic activity">
    <reaction evidence="9 10 12">
        <text>L-threonyl-[protein] + FAD = FMN-L-threonyl-[protein] + AMP + H(+)</text>
        <dbReference type="Rhea" id="RHEA:36847"/>
        <dbReference type="Rhea" id="RHEA-COMP:11060"/>
        <dbReference type="Rhea" id="RHEA-COMP:11061"/>
        <dbReference type="ChEBI" id="CHEBI:15378"/>
        <dbReference type="ChEBI" id="CHEBI:30013"/>
        <dbReference type="ChEBI" id="CHEBI:57692"/>
        <dbReference type="ChEBI" id="CHEBI:74257"/>
        <dbReference type="ChEBI" id="CHEBI:456215"/>
        <dbReference type="EC" id="2.7.1.180"/>
    </reaction>
</comment>
<keyword evidence="14" id="KW-1185">Reference proteome</keyword>